<dbReference type="SMART" id="SM00382">
    <property type="entry name" value="AAA"/>
    <property type="match status" value="1"/>
</dbReference>
<dbReference type="PATRIC" id="fig|480391.4.peg.1320"/>
<dbReference type="PROSITE" id="PS50893">
    <property type="entry name" value="ABC_TRANSPORTER_2"/>
    <property type="match status" value="1"/>
</dbReference>
<name>A0A0R2N8D9_9LACO</name>
<dbReference type="CDD" id="cd03230">
    <property type="entry name" value="ABC_DR_subfamily_A"/>
    <property type="match status" value="1"/>
</dbReference>
<accession>A0A0R2N8D9</accession>
<dbReference type="PANTHER" id="PTHR42939">
    <property type="entry name" value="ABC TRANSPORTER ATP-BINDING PROTEIN ALBC-RELATED"/>
    <property type="match status" value="1"/>
</dbReference>
<keyword evidence="6" id="KW-1185">Reference proteome</keyword>
<evidence type="ECO:0000256" key="1">
    <source>
        <dbReference type="ARBA" id="ARBA00022448"/>
    </source>
</evidence>
<dbReference type="RefSeq" id="WP_057800398.1">
    <property type="nucleotide sequence ID" value="NZ_BJZZ01000042.1"/>
</dbReference>
<keyword evidence="2" id="KW-0547">Nucleotide-binding</keyword>
<comment type="caution">
    <text evidence="5">The sequence shown here is derived from an EMBL/GenBank/DDBJ whole genome shotgun (WGS) entry which is preliminary data.</text>
</comment>
<keyword evidence="1" id="KW-0813">Transport</keyword>
<dbReference type="GO" id="GO:0016887">
    <property type="term" value="F:ATP hydrolysis activity"/>
    <property type="evidence" value="ECO:0007669"/>
    <property type="project" value="InterPro"/>
</dbReference>
<reference evidence="5 6" key="1">
    <citation type="journal article" date="2015" name="Genome Announc.">
        <title>Expanding the biotechnology potential of lactobacilli through comparative genomics of 213 strains and associated genera.</title>
        <authorList>
            <person name="Sun Z."/>
            <person name="Harris H.M."/>
            <person name="McCann A."/>
            <person name="Guo C."/>
            <person name="Argimon S."/>
            <person name="Zhang W."/>
            <person name="Yang X."/>
            <person name="Jeffery I.B."/>
            <person name="Cooney J.C."/>
            <person name="Kagawa T.F."/>
            <person name="Liu W."/>
            <person name="Song Y."/>
            <person name="Salvetti E."/>
            <person name="Wrobel A."/>
            <person name="Rasinkangas P."/>
            <person name="Parkhill J."/>
            <person name="Rea M.C."/>
            <person name="O'Sullivan O."/>
            <person name="Ritari J."/>
            <person name="Douillard F.P."/>
            <person name="Paul Ross R."/>
            <person name="Yang R."/>
            <person name="Briner A.E."/>
            <person name="Felis G.E."/>
            <person name="de Vos W.M."/>
            <person name="Barrangou R."/>
            <person name="Klaenhammer T.R."/>
            <person name="Caufield P.W."/>
            <person name="Cui Y."/>
            <person name="Zhang H."/>
            <person name="O'Toole P.W."/>
        </authorList>
    </citation>
    <scope>NUCLEOTIDE SEQUENCE [LARGE SCALE GENOMIC DNA]</scope>
    <source>
        <strain evidence="5 6">DSM 23026</strain>
    </source>
</reference>
<feature type="domain" description="ABC transporter" evidence="4">
    <location>
        <begin position="1"/>
        <end position="229"/>
    </location>
</feature>
<dbReference type="PROSITE" id="PS00211">
    <property type="entry name" value="ABC_TRANSPORTER_1"/>
    <property type="match status" value="1"/>
</dbReference>
<organism evidence="5 6">
    <name type="scientific">Pediococcus argentinicus</name>
    <dbReference type="NCBI Taxonomy" id="480391"/>
    <lineage>
        <taxon>Bacteria</taxon>
        <taxon>Bacillati</taxon>
        <taxon>Bacillota</taxon>
        <taxon>Bacilli</taxon>
        <taxon>Lactobacillales</taxon>
        <taxon>Lactobacillaceae</taxon>
        <taxon>Pediococcus</taxon>
    </lineage>
</organism>
<dbReference type="AlphaFoldDB" id="A0A0R2N8D9"/>
<sequence length="248" mass="28371">MNLLEVHDLSKKYPNFELKQINFNIPAGKIIGLIGVNGAGKSTILKSILNLVPFETGSIQMFGKEFRDNEVFCKQQLGVVLGGVDFYKEKKLRDITKVTKTFYGNWDQIAFEKYSKMFNLDENKKVKELSFGMRVKYSIAVALSHQAKLLIFDEPTSGLDPVSRDELLEIFLQIVKKGDTSILFSTHITSDLEKSADEIIYIKDGELIKAAPKEEFIESFQYLKDDTDKNDLTLDDIMVRMEGKHYEF</sequence>
<dbReference type="PANTHER" id="PTHR42939:SF3">
    <property type="entry name" value="ABC TRANSPORTER ATP-BINDING COMPONENT"/>
    <property type="match status" value="1"/>
</dbReference>
<dbReference type="Pfam" id="PF00005">
    <property type="entry name" value="ABC_tran"/>
    <property type="match status" value="1"/>
</dbReference>
<evidence type="ECO:0000259" key="4">
    <source>
        <dbReference type="PROSITE" id="PS50893"/>
    </source>
</evidence>
<dbReference type="InterPro" id="IPR051782">
    <property type="entry name" value="ABC_Transporter_VariousFunc"/>
</dbReference>
<gene>
    <name evidence="5" type="ORF">IV88_GL001299</name>
</gene>
<dbReference type="InterPro" id="IPR017871">
    <property type="entry name" value="ABC_transporter-like_CS"/>
</dbReference>
<dbReference type="InterPro" id="IPR027417">
    <property type="entry name" value="P-loop_NTPase"/>
</dbReference>
<dbReference type="InterPro" id="IPR003593">
    <property type="entry name" value="AAA+_ATPase"/>
</dbReference>
<evidence type="ECO:0000313" key="5">
    <source>
        <dbReference type="EMBL" id="KRO22110.1"/>
    </source>
</evidence>
<dbReference type="SUPFAM" id="SSF52540">
    <property type="entry name" value="P-loop containing nucleoside triphosphate hydrolases"/>
    <property type="match status" value="1"/>
</dbReference>
<dbReference type="Proteomes" id="UP000051249">
    <property type="component" value="Unassembled WGS sequence"/>
</dbReference>
<keyword evidence="3 5" id="KW-0067">ATP-binding</keyword>
<dbReference type="GO" id="GO:0005524">
    <property type="term" value="F:ATP binding"/>
    <property type="evidence" value="ECO:0007669"/>
    <property type="project" value="UniProtKB-KW"/>
</dbReference>
<protein>
    <submittedName>
        <fullName evidence="5">Abc transporteratp-binding protein</fullName>
    </submittedName>
</protein>
<evidence type="ECO:0000256" key="3">
    <source>
        <dbReference type="ARBA" id="ARBA00022840"/>
    </source>
</evidence>
<dbReference type="Gene3D" id="3.40.50.300">
    <property type="entry name" value="P-loop containing nucleotide triphosphate hydrolases"/>
    <property type="match status" value="1"/>
</dbReference>
<evidence type="ECO:0000313" key="6">
    <source>
        <dbReference type="Proteomes" id="UP000051249"/>
    </source>
</evidence>
<dbReference type="EMBL" id="JQCQ01000041">
    <property type="protein sequence ID" value="KRO22110.1"/>
    <property type="molecule type" value="Genomic_DNA"/>
</dbReference>
<evidence type="ECO:0000256" key="2">
    <source>
        <dbReference type="ARBA" id="ARBA00022741"/>
    </source>
</evidence>
<proteinExistence type="predicted"/>
<dbReference type="InterPro" id="IPR003439">
    <property type="entry name" value="ABC_transporter-like_ATP-bd"/>
</dbReference>
<dbReference type="OrthoDB" id="9804819at2"/>